<evidence type="ECO:0000256" key="1">
    <source>
        <dbReference type="SAM" id="MobiDB-lite"/>
    </source>
</evidence>
<gene>
    <name evidence="2" type="ORF">RSOL_206160</name>
</gene>
<comment type="caution">
    <text evidence="2">The sequence shown here is derived from an EMBL/GenBank/DDBJ whole genome shotgun (WGS) entry which is preliminary data.</text>
</comment>
<organism evidence="2 3">
    <name type="scientific">Rhizoctonia solani AG-3 Rhs1AP</name>
    <dbReference type="NCBI Taxonomy" id="1086054"/>
    <lineage>
        <taxon>Eukaryota</taxon>
        <taxon>Fungi</taxon>
        <taxon>Dikarya</taxon>
        <taxon>Basidiomycota</taxon>
        <taxon>Agaricomycotina</taxon>
        <taxon>Agaricomycetes</taxon>
        <taxon>Cantharellales</taxon>
        <taxon>Ceratobasidiaceae</taxon>
        <taxon>Rhizoctonia</taxon>
    </lineage>
</organism>
<name>X8J4P6_9AGAM</name>
<accession>X8J4P6</accession>
<protein>
    <submittedName>
        <fullName evidence="2">Uncharacterized protein</fullName>
    </submittedName>
</protein>
<proteinExistence type="predicted"/>
<dbReference type="EMBL" id="JATN01000322">
    <property type="protein sequence ID" value="EUC56965.1"/>
    <property type="molecule type" value="Genomic_DNA"/>
</dbReference>
<evidence type="ECO:0000313" key="2">
    <source>
        <dbReference type="EMBL" id="EUC56965.1"/>
    </source>
</evidence>
<sequence length="188" mass="20543">MAERMPLAYPNLETSQINFSLPLRLAHKRSMSLLPVHSSTQHPLEVSSTRPRAASAPVGLAYASNPTFVQPPGSDSTPSPTFLDRDRSSNLQPRAASYSPTNRRTPPRLQLKDKTRLRASSVSTTTSSLEATLAELEELIEVLSTPIPLDAEFFSAQTKTGTEAEIEYSKVTCVAPISAHDEPSPEWI</sequence>
<reference evidence="3" key="1">
    <citation type="journal article" date="2014" name="Genome Announc.">
        <title>Draft genome sequence of the plant-pathogenic soil fungus Rhizoctonia solani anastomosis group 3 strain Rhs1AP.</title>
        <authorList>
            <person name="Cubeta M.A."/>
            <person name="Thomas E."/>
            <person name="Dean R.A."/>
            <person name="Jabaji S."/>
            <person name="Neate S.M."/>
            <person name="Tavantzis S."/>
            <person name="Toda T."/>
            <person name="Vilgalys R."/>
            <person name="Bharathan N."/>
            <person name="Fedorova-Abrams N."/>
            <person name="Pakala S.B."/>
            <person name="Pakala S.M."/>
            <person name="Zafar N."/>
            <person name="Joardar V."/>
            <person name="Losada L."/>
            <person name="Nierman W.C."/>
        </authorList>
    </citation>
    <scope>NUCLEOTIDE SEQUENCE [LARGE SCALE GENOMIC DNA]</scope>
    <source>
        <strain evidence="3">AG-3</strain>
    </source>
</reference>
<dbReference type="OrthoDB" id="3258442at2759"/>
<evidence type="ECO:0000313" key="3">
    <source>
        <dbReference type="Proteomes" id="UP000030108"/>
    </source>
</evidence>
<dbReference type="Proteomes" id="UP000030108">
    <property type="component" value="Unassembled WGS sequence"/>
</dbReference>
<feature type="compositionally biased region" description="Polar residues" evidence="1">
    <location>
        <begin position="64"/>
        <end position="80"/>
    </location>
</feature>
<feature type="region of interest" description="Disordered" evidence="1">
    <location>
        <begin position="63"/>
        <end position="109"/>
    </location>
</feature>
<dbReference type="AlphaFoldDB" id="X8J4P6"/>